<keyword evidence="2" id="KW-1185">Reference proteome</keyword>
<dbReference type="Proteomes" id="UP001055811">
    <property type="component" value="Linkage Group LG04"/>
</dbReference>
<proteinExistence type="predicted"/>
<evidence type="ECO:0000313" key="1">
    <source>
        <dbReference type="EMBL" id="KAI3750063.1"/>
    </source>
</evidence>
<sequence>MMWTEDGDQFDKTNPGCISGIFHALHHQYWHSNVKKIIPHRSHKELIKHAKRNRRYKRVSDDEDSFEVLKLFDPETSHILVDKSNRKINSTQKRSLKARIKALVSEEQDQEVVPSPRLQRTYSVHHSESNEWVHPIIFFPENVNNESPSNVTNPESKDSRDVLEMFEVDKDLFTNILQEVYDTKPKLTKSGSFPSSYRNLKPTTLKDKLNEFYTKSKSKKLDSLNSNNDMRIKRASSLNESTTDRYARLFDFNVGNEAVVLRASRSLKLMKGSDNFFNLQEPGFLTRNHSLAHEKNPVSFTLGLNSIQDYECLNLNELVDKSDNLSENEHSTCPQEEEIQSNFHILEGPDLACNSQENIEKEIEIVNINKQIKPKSSRKQYQDDDDFTYVKQILERSGFMKNGFQQTWYSSNQPLDPFVFQEIESEYVHNPENFVEELNELSHRLLIFELVDDILLTMYERSLTYFPKALSSLCHIRPAPNGPVIHDEVWKCVSKMVEFKPDMNQSLDYIVSRDLGSDDGWMNLQLDSECVALDLEDLILDDILEELLCECS</sequence>
<reference evidence="2" key="1">
    <citation type="journal article" date="2022" name="Mol. Ecol. Resour.">
        <title>The genomes of chicory, endive, great burdock and yacon provide insights into Asteraceae palaeo-polyploidization history and plant inulin production.</title>
        <authorList>
            <person name="Fan W."/>
            <person name="Wang S."/>
            <person name="Wang H."/>
            <person name="Wang A."/>
            <person name="Jiang F."/>
            <person name="Liu H."/>
            <person name="Zhao H."/>
            <person name="Xu D."/>
            <person name="Zhang Y."/>
        </authorList>
    </citation>
    <scope>NUCLEOTIDE SEQUENCE [LARGE SCALE GENOMIC DNA]</scope>
    <source>
        <strain evidence="2">cv. Punajuju</strain>
    </source>
</reference>
<evidence type="ECO:0000313" key="2">
    <source>
        <dbReference type="Proteomes" id="UP001055811"/>
    </source>
</evidence>
<gene>
    <name evidence="1" type="ORF">L2E82_20687</name>
</gene>
<organism evidence="1 2">
    <name type="scientific">Cichorium intybus</name>
    <name type="common">Chicory</name>
    <dbReference type="NCBI Taxonomy" id="13427"/>
    <lineage>
        <taxon>Eukaryota</taxon>
        <taxon>Viridiplantae</taxon>
        <taxon>Streptophyta</taxon>
        <taxon>Embryophyta</taxon>
        <taxon>Tracheophyta</taxon>
        <taxon>Spermatophyta</taxon>
        <taxon>Magnoliopsida</taxon>
        <taxon>eudicotyledons</taxon>
        <taxon>Gunneridae</taxon>
        <taxon>Pentapetalae</taxon>
        <taxon>asterids</taxon>
        <taxon>campanulids</taxon>
        <taxon>Asterales</taxon>
        <taxon>Asteraceae</taxon>
        <taxon>Cichorioideae</taxon>
        <taxon>Cichorieae</taxon>
        <taxon>Cichoriinae</taxon>
        <taxon>Cichorium</taxon>
    </lineage>
</organism>
<name>A0ACB9DUT3_CICIN</name>
<dbReference type="EMBL" id="CM042012">
    <property type="protein sequence ID" value="KAI3750063.1"/>
    <property type="molecule type" value="Genomic_DNA"/>
</dbReference>
<reference evidence="1 2" key="2">
    <citation type="journal article" date="2022" name="Mol. Ecol. Resour.">
        <title>The genomes of chicory, endive, great burdock and yacon provide insights into Asteraceae paleo-polyploidization history and plant inulin production.</title>
        <authorList>
            <person name="Fan W."/>
            <person name="Wang S."/>
            <person name="Wang H."/>
            <person name="Wang A."/>
            <person name="Jiang F."/>
            <person name="Liu H."/>
            <person name="Zhao H."/>
            <person name="Xu D."/>
            <person name="Zhang Y."/>
        </authorList>
    </citation>
    <scope>NUCLEOTIDE SEQUENCE [LARGE SCALE GENOMIC DNA]</scope>
    <source>
        <strain evidence="2">cv. Punajuju</strain>
        <tissue evidence="1">Leaves</tissue>
    </source>
</reference>
<comment type="caution">
    <text evidence="1">The sequence shown here is derived from an EMBL/GenBank/DDBJ whole genome shotgun (WGS) entry which is preliminary data.</text>
</comment>
<protein>
    <submittedName>
        <fullName evidence="1">Uncharacterized protein</fullName>
    </submittedName>
</protein>
<accession>A0ACB9DUT3</accession>